<feature type="signal peptide" evidence="1">
    <location>
        <begin position="1"/>
        <end position="23"/>
    </location>
</feature>
<sequence length="187" mass="19887">MLLSKLLLLPVAVASSLTVYVHSVPAAASSKAAPIPSPIPLAQIDYDAATSAGSLTSYTPPTGAFTPEHLLRICLTDSKSGSWRGVVTSAASFGEQYTKKFTIHVDDKGEPYHVGFGTSARDAGDEIMIEIVKRGAGPKPVLNKPIVLNAEGKLDDKEPEKTFLQKYWWAIGLFVLVQFVAGGSGDK</sequence>
<evidence type="ECO:0000256" key="1">
    <source>
        <dbReference type="SAM" id="SignalP"/>
    </source>
</evidence>
<dbReference type="Proteomes" id="UP000481861">
    <property type="component" value="Unassembled WGS sequence"/>
</dbReference>
<evidence type="ECO:0000313" key="3">
    <source>
        <dbReference type="Proteomes" id="UP000481861"/>
    </source>
</evidence>
<dbReference type="Pfam" id="PF21203">
    <property type="entry name" value="ECM10"/>
    <property type="match status" value="1"/>
</dbReference>
<dbReference type="PANTHER" id="PTHR39219:SF1">
    <property type="entry name" value="ER MEMBRANE PROTEIN COMPLEX SUBUNIT 10"/>
    <property type="match status" value="1"/>
</dbReference>
<dbReference type="OrthoDB" id="1894652at2759"/>
<keyword evidence="1" id="KW-0732">Signal</keyword>
<dbReference type="AlphaFoldDB" id="A0A7C8MPW4"/>
<proteinExistence type="predicted"/>
<evidence type="ECO:0008006" key="4">
    <source>
        <dbReference type="Google" id="ProtNLM"/>
    </source>
</evidence>
<gene>
    <name evidence="2" type="ORF">BDV95DRAFT_571796</name>
</gene>
<organism evidence="2 3">
    <name type="scientific">Massariosphaeria phaeospora</name>
    <dbReference type="NCBI Taxonomy" id="100035"/>
    <lineage>
        <taxon>Eukaryota</taxon>
        <taxon>Fungi</taxon>
        <taxon>Dikarya</taxon>
        <taxon>Ascomycota</taxon>
        <taxon>Pezizomycotina</taxon>
        <taxon>Dothideomycetes</taxon>
        <taxon>Pleosporomycetidae</taxon>
        <taxon>Pleosporales</taxon>
        <taxon>Pleosporales incertae sedis</taxon>
        <taxon>Massariosphaeria</taxon>
    </lineage>
</organism>
<evidence type="ECO:0000313" key="2">
    <source>
        <dbReference type="EMBL" id="KAF2872225.1"/>
    </source>
</evidence>
<name>A0A7C8MPW4_9PLEO</name>
<keyword evidence="3" id="KW-1185">Reference proteome</keyword>
<accession>A0A7C8MPW4</accession>
<feature type="chain" id="PRO_5028857910" description="Cyclin-dependent protein kinase regulator pho80" evidence="1">
    <location>
        <begin position="24"/>
        <end position="187"/>
    </location>
</feature>
<comment type="caution">
    <text evidence="2">The sequence shown here is derived from an EMBL/GenBank/DDBJ whole genome shotgun (WGS) entry which is preliminary data.</text>
</comment>
<reference evidence="2 3" key="1">
    <citation type="submission" date="2020-01" db="EMBL/GenBank/DDBJ databases">
        <authorList>
            <consortium name="DOE Joint Genome Institute"/>
            <person name="Haridas S."/>
            <person name="Albert R."/>
            <person name="Binder M."/>
            <person name="Bloem J."/>
            <person name="Labutti K."/>
            <person name="Salamov A."/>
            <person name="Andreopoulos B."/>
            <person name="Baker S.E."/>
            <person name="Barry K."/>
            <person name="Bills G."/>
            <person name="Bluhm B.H."/>
            <person name="Cannon C."/>
            <person name="Castanera R."/>
            <person name="Culley D.E."/>
            <person name="Daum C."/>
            <person name="Ezra D."/>
            <person name="Gonzalez J.B."/>
            <person name="Henrissat B."/>
            <person name="Kuo A."/>
            <person name="Liang C."/>
            <person name="Lipzen A."/>
            <person name="Lutzoni F."/>
            <person name="Magnuson J."/>
            <person name="Mondo S."/>
            <person name="Nolan M."/>
            <person name="Ohm R."/>
            <person name="Pangilinan J."/>
            <person name="Park H.-J.H."/>
            <person name="Ramirez L."/>
            <person name="Alfaro M."/>
            <person name="Sun H."/>
            <person name="Tritt A."/>
            <person name="Yoshinaga Y."/>
            <person name="Zwiers L.-H.L."/>
            <person name="Turgeon B.G."/>
            <person name="Goodwin S.B."/>
            <person name="Spatafora J.W."/>
            <person name="Crous P.W."/>
            <person name="Grigoriev I.V."/>
        </authorList>
    </citation>
    <scope>NUCLEOTIDE SEQUENCE [LARGE SCALE GENOMIC DNA]</scope>
    <source>
        <strain evidence="2 3">CBS 611.86</strain>
    </source>
</reference>
<dbReference type="PANTHER" id="PTHR39219">
    <property type="entry name" value="ER MEMBRANE PROTEIN COMPLEX SUBUNIT 10"/>
    <property type="match status" value="1"/>
</dbReference>
<dbReference type="EMBL" id="JAADJZ010000010">
    <property type="protein sequence ID" value="KAF2872225.1"/>
    <property type="molecule type" value="Genomic_DNA"/>
</dbReference>
<protein>
    <recommendedName>
        <fullName evidence="4">Cyclin-dependent protein kinase regulator pho80</fullName>
    </recommendedName>
</protein>